<evidence type="ECO:0000313" key="2">
    <source>
        <dbReference type="Proteomes" id="UP001497700"/>
    </source>
</evidence>
<dbReference type="EMBL" id="MU393464">
    <property type="protein sequence ID" value="KAI4865974.1"/>
    <property type="molecule type" value="Genomic_DNA"/>
</dbReference>
<sequence length="367" mass="39260">MSSSAVQLPSTYKGLLFSSASIPPTVAPIPTPKVEYGTVIVRPIYSWLFSYAAEIYTNGNPRNYPIGFPIVGGINGIGRVAAVPPDATRLKVGDLVVIEPFVRPHDGLYSSNALGIGRAGSHHGTWAELVRVPLENALRIDEAALQRQNISVKDLAFYSQLVVSYGGFRSVELTAGETVLITPATGNFGGAAVHVALAMGARVIAMGRNEKILAELKGLAPGRVETIVLSGNVETDVANIAKYGPVDVFQDFSPLIATNKSHIQAGILSVRPGGRVNFMGNIKDLEIPYISIMYGALRIQGTFMYSRDQALDFIKLIESGTLKLGPEAGLTTKGVFKLEEWEAAFDLSVKEAGAGRAVYFTPNPDLL</sequence>
<dbReference type="Proteomes" id="UP001497700">
    <property type="component" value="Unassembled WGS sequence"/>
</dbReference>
<organism evidence="1 2">
    <name type="scientific">Hypoxylon rubiginosum</name>
    <dbReference type="NCBI Taxonomy" id="110542"/>
    <lineage>
        <taxon>Eukaryota</taxon>
        <taxon>Fungi</taxon>
        <taxon>Dikarya</taxon>
        <taxon>Ascomycota</taxon>
        <taxon>Pezizomycotina</taxon>
        <taxon>Sordariomycetes</taxon>
        <taxon>Xylariomycetidae</taxon>
        <taxon>Xylariales</taxon>
        <taxon>Hypoxylaceae</taxon>
        <taxon>Hypoxylon</taxon>
    </lineage>
</organism>
<name>A0ACB9Z2J4_9PEZI</name>
<keyword evidence="2" id="KW-1185">Reference proteome</keyword>
<reference evidence="1 2" key="1">
    <citation type="journal article" date="2022" name="New Phytol.">
        <title>Ecological generalism drives hyperdiversity of secondary metabolite gene clusters in xylarialean endophytes.</title>
        <authorList>
            <person name="Franco M.E.E."/>
            <person name="Wisecaver J.H."/>
            <person name="Arnold A.E."/>
            <person name="Ju Y.M."/>
            <person name="Slot J.C."/>
            <person name="Ahrendt S."/>
            <person name="Moore L.P."/>
            <person name="Eastman K.E."/>
            <person name="Scott K."/>
            <person name="Konkel Z."/>
            <person name="Mondo S.J."/>
            <person name="Kuo A."/>
            <person name="Hayes R.D."/>
            <person name="Haridas S."/>
            <person name="Andreopoulos B."/>
            <person name="Riley R."/>
            <person name="LaButti K."/>
            <person name="Pangilinan J."/>
            <person name="Lipzen A."/>
            <person name="Amirebrahimi M."/>
            <person name="Yan J."/>
            <person name="Adam C."/>
            <person name="Keymanesh K."/>
            <person name="Ng V."/>
            <person name="Louie K."/>
            <person name="Northen T."/>
            <person name="Drula E."/>
            <person name="Henrissat B."/>
            <person name="Hsieh H.M."/>
            <person name="Youens-Clark K."/>
            <person name="Lutzoni F."/>
            <person name="Miadlikowska J."/>
            <person name="Eastwood D.C."/>
            <person name="Hamelin R.C."/>
            <person name="Grigoriev I.V."/>
            <person name="U'Ren J.M."/>
        </authorList>
    </citation>
    <scope>NUCLEOTIDE SEQUENCE [LARGE SCALE GENOMIC DNA]</scope>
    <source>
        <strain evidence="1 2">CBS 119005</strain>
    </source>
</reference>
<comment type="caution">
    <text evidence="1">The sequence shown here is derived from an EMBL/GenBank/DDBJ whole genome shotgun (WGS) entry which is preliminary data.</text>
</comment>
<accession>A0ACB9Z2J4</accession>
<gene>
    <name evidence="1" type="ORF">F4820DRAFT_271720</name>
</gene>
<protein>
    <submittedName>
        <fullName evidence="1">Alcohol dehydrogenase GroES domain-containing protein</fullName>
    </submittedName>
</protein>
<evidence type="ECO:0000313" key="1">
    <source>
        <dbReference type="EMBL" id="KAI4865974.1"/>
    </source>
</evidence>
<proteinExistence type="predicted"/>